<proteinExistence type="predicted"/>
<reference evidence="3" key="1">
    <citation type="submission" date="2021-10" db="EMBL/GenBank/DDBJ databases">
        <authorList>
            <person name="Dean J.D."/>
            <person name="Kim M.K."/>
            <person name="Newey C.N."/>
            <person name="Stoker T.S."/>
            <person name="Thompson D.W."/>
            <person name="Grose J.H."/>
        </authorList>
    </citation>
    <scope>NUCLEOTIDE SEQUENCE</scope>
    <source>
        <strain evidence="3">BT635</strain>
    </source>
</reference>
<keyword evidence="1" id="KW-0732">Signal</keyword>
<feature type="chain" id="PRO_5047134423" evidence="1">
    <location>
        <begin position="25"/>
        <end position="256"/>
    </location>
</feature>
<keyword evidence="4" id="KW-1185">Reference proteome</keyword>
<dbReference type="InterPro" id="IPR025510">
    <property type="entry name" value="DUF4397"/>
</dbReference>
<evidence type="ECO:0000259" key="2">
    <source>
        <dbReference type="Pfam" id="PF14344"/>
    </source>
</evidence>
<name>A0ABS8A743_9BACT</name>
<sequence>MKTIVNILQRRFLLAVVPAALVFAGCSKDDESVTPTPDQGRVLFVHAAASSAGAVKFVANDNKEVGSLTFGTNSPYTSVVAGAQSIKINDATTGTTALTQALAVEKDKSYSVFAYSPTSALGSVASLAVSDDLTAPATGKAKIRLVHLGVGSPNSVSLSVPNPTIGTTDIISNVAFSTASGFTEINPGTYNLAVSIGSGATATTEASVGDGTGGTNSSTATKAYAAGKIYTVVLRGVKNNSIPDAQRLKAILIENN</sequence>
<protein>
    <submittedName>
        <fullName evidence="3">DUF4397 domain-containing protein</fullName>
    </submittedName>
</protein>
<feature type="domain" description="DUF4397" evidence="2">
    <location>
        <begin position="42"/>
        <end position="154"/>
    </location>
</feature>
<organism evidence="3 4">
    <name type="scientific">Hymenobacter nitidus</name>
    <dbReference type="NCBI Taxonomy" id="2880929"/>
    <lineage>
        <taxon>Bacteria</taxon>
        <taxon>Pseudomonadati</taxon>
        <taxon>Bacteroidota</taxon>
        <taxon>Cytophagia</taxon>
        <taxon>Cytophagales</taxon>
        <taxon>Hymenobacteraceae</taxon>
        <taxon>Hymenobacter</taxon>
    </lineage>
</organism>
<comment type="caution">
    <text evidence="3">The sequence shown here is derived from an EMBL/GenBank/DDBJ whole genome shotgun (WGS) entry which is preliminary data.</text>
</comment>
<dbReference type="EMBL" id="JAJADQ010000001">
    <property type="protein sequence ID" value="MCB2376223.1"/>
    <property type="molecule type" value="Genomic_DNA"/>
</dbReference>
<gene>
    <name evidence="3" type="ORF">LGH70_01425</name>
</gene>
<accession>A0ABS8A743</accession>
<dbReference type="RefSeq" id="WP_226181948.1">
    <property type="nucleotide sequence ID" value="NZ_JAJADQ010000001.1"/>
</dbReference>
<evidence type="ECO:0000256" key="1">
    <source>
        <dbReference type="SAM" id="SignalP"/>
    </source>
</evidence>
<dbReference type="CDD" id="cd13120">
    <property type="entry name" value="BF2867_like_N"/>
    <property type="match status" value="1"/>
</dbReference>
<evidence type="ECO:0000313" key="3">
    <source>
        <dbReference type="EMBL" id="MCB2376223.1"/>
    </source>
</evidence>
<feature type="signal peptide" evidence="1">
    <location>
        <begin position="1"/>
        <end position="24"/>
    </location>
</feature>
<dbReference type="Proteomes" id="UP001165297">
    <property type="component" value="Unassembled WGS sequence"/>
</dbReference>
<evidence type="ECO:0000313" key="4">
    <source>
        <dbReference type="Proteomes" id="UP001165297"/>
    </source>
</evidence>
<dbReference type="Pfam" id="PF14344">
    <property type="entry name" value="DUF4397"/>
    <property type="match status" value="1"/>
</dbReference>
<dbReference type="PROSITE" id="PS51257">
    <property type="entry name" value="PROKAR_LIPOPROTEIN"/>
    <property type="match status" value="1"/>
</dbReference>